<dbReference type="EMBL" id="DF820479">
    <property type="protein sequence ID" value="GAK61465.1"/>
    <property type="molecule type" value="Genomic_DNA"/>
</dbReference>
<dbReference type="Pfam" id="PF04357">
    <property type="entry name" value="TamB"/>
    <property type="match status" value="1"/>
</dbReference>
<comment type="subcellular location">
    <subcellularLocation>
        <location evidence="1">Membrane</location>
        <topology evidence="1">Single-pass membrane protein</topology>
    </subcellularLocation>
</comment>
<evidence type="ECO:0000259" key="5">
    <source>
        <dbReference type="Pfam" id="PF04357"/>
    </source>
</evidence>
<reference evidence="6" key="1">
    <citation type="journal article" date="2015" name="PeerJ">
        <title>First genomic representation of candidate bacterial phylum KSB3 points to enhanced environmental sensing as a trigger of wastewater bulking.</title>
        <authorList>
            <person name="Sekiguchi Y."/>
            <person name="Ohashi A."/>
            <person name="Parks D.H."/>
            <person name="Yamauchi T."/>
            <person name="Tyson G.W."/>
            <person name="Hugenholtz P."/>
        </authorList>
    </citation>
    <scope>NUCLEOTIDE SEQUENCE [LARGE SCALE GENOMIC DNA]</scope>
</reference>
<dbReference type="Pfam" id="PF05359">
    <property type="entry name" value="DUF748"/>
    <property type="match status" value="1"/>
</dbReference>
<evidence type="ECO:0000256" key="1">
    <source>
        <dbReference type="ARBA" id="ARBA00004167"/>
    </source>
</evidence>
<dbReference type="InterPro" id="IPR052894">
    <property type="entry name" value="AsmA-related"/>
</dbReference>
<dbReference type="PANTHER" id="PTHR30441">
    <property type="entry name" value="DUF748 DOMAIN-CONTAINING PROTEIN"/>
    <property type="match status" value="1"/>
</dbReference>
<organism evidence="6">
    <name type="scientific">Vecturithrix granuli</name>
    <dbReference type="NCBI Taxonomy" id="1499967"/>
    <lineage>
        <taxon>Bacteria</taxon>
        <taxon>Candidatus Moduliflexota</taxon>
        <taxon>Candidatus Vecturitrichia</taxon>
        <taxon>Candidatus Vecturitrichales</taxon>
        <taxon>Candidatus Vecturitrichaceae</taxon>
        <taxon>Candidatus Vecturithrix</taxon>
    </lineage>
</organism>
<feature type="domain" description="Translocation and assembly module TamB C-terminal" evidence="5">
    <location>
        <begin position="1184"/>
        <end position="1515"/>
    </location>
</feature>
<dbReference type="STRING" id="1499967.U27_01366"/>
<gene>
    <name evidence="6" type="ORF">U27_01366</name>
</gene>
<dbReference type="eggNOG" id="COG2911">
    <property type="taxonomic scope" value="Bacteria"/>
</dbReference>
<dbReference type="InterPro" id="IPR007452">
    <property type="entry name" value="TamB_C"/>
</dbReference>
<dbReference type="Proteomes" id="UP000030661">
    <property type="component" value="Unassembled WGS sequence"/>
</dbReference>
<dbReference type="InterPro" id="IPR008023">
    <property type="entry name" value="DUF748"/>
</dbReference>
<dbReference type="GO" id="GO:0005886">
    <property type="term" value="C:plasma membrane"/>
    <property type="evidence" value="ECO:0007669"/>
    <property type="project" value="InterPro"/>
</dbReference>
<dbReference type="GO" id="GO:0009306">
    <property type="term" value="P:protein secretion"/>
    <property type="evidence" value="ECO:0007669"/>
    <property type="project" value="InterPro"/>
</dbReference>
<proteinExistence type="predicted"/>
<accession>A0A081CA60</accession>
<evidence type="ECO:0000256" key="3">
    <source>
        <dbReference type="ARBA" id="ARBA00022989"/>
    </source>
</evidence>
<sequence length="1518" mass="165724">MLNVFKKFLLFTVLALVVLLIAATLVYRSFFAQKVDLYLTQKIQSVLAQQLQREVSIGSVHLSFPNPKIVISDIAIAREQQLSEGLLLAAKSLQARVLLRSLISKYLLIDNIILDSPLIWVEFDEQGHSNLPSFKGEEKEEEPESRFRPERLVNRLSFPHIQLIDAQIYFAHRQIPLTVSVERLNTTVSFALEGLRVQGSIALEGGEIEYQDREKITTAFSGNLDFYENTLSLSSFRLKAGSSELTLDGTIANLSQPDLNLAVLADLSLDEIDRFAQIDQNLSGRAAFQGAVTGVISDIRANGHLRCEQGTAWKLAFNDLNADLRYQERQIDIANLAVALWDGRVTGNTTLSFAGPPQYMAKATLNGVNIHYVNTLLTEELDLAGVLSGDVDVRSDSWGFEDLVLQSTVELNELEAYGVSVPHLNAQVDIQRKTLSIKDLDAKIFQGTVRGGGTLELFSDFLYQAKLDLEKVELTPIMALIPEPPDVAGQVSGTVAAQGSHFDLPHLALNADLALTNLDAYDIQSPSLSTKARIQNQMLSIESLSAQLFGGNISGSGTLVLAGSTTPVFETKLALQEISAQKVMQQFAVQKTDSGVDLRGSISGKVQGSGNSFQLNDLRAEAALKGTGDILIATNPQNTAIPFRLDLQSTLKEGTLTLTTLMVDSAALQLTTSGALKLIEPEFDLTYQIASENVETLLKQVMLFIPGLDDTSPLAKFRGKIEELKGTLYGPLNNLTIQAKAQLKKADLVWIKADTLSTEVNYQGTMLTISHLQAAYNTTEISASGTIDLANPSDPQFHLPVALQAGKVADYLAMVKQDLPISGQLQRIETIVNGSASDLKVALALQVTKGAAWEQSFDALTGDVQLAENRISLSSVKLKKNGGTITANGFFDFDMSFQAQLSGSNLDLHDIDALKTMAIQYEGKVDLTAQVEGTLQDPHGSAGVVLKDLSYNQNPIENVTCDISMQNQRLHAQLTTFRQKFTAALNLALTPDLDYQAELTMDGAAIEQILAIVAELEGIRGTITGKITSAGSLKNSSALSASIKLSELDLNVFGQKLRNTTPVDLTVTQQELTVNSLELKGEELGLFAKGFLDFQGKYDLDLDGILDLRPIIAFLPKDIGITSLSGRVQLICNVRGTFENPAIEGIAEIHQGRVELAAYPDPVTDIQGKLAFTKEAIEIVGVTGKVSRGTFTTYGKITYSGFTPEELMIEVEGKELIVQNLFPELKVTVSPHVRITGDLTRQKLIGEVLVHDVLYTQDLDFQAMLFEKSRSIVLAPADGETESGQLTLDLSIKAPQNIKVKNKLADLDLRANLRIQGTTAKPQLEGRVEVLEGKVIFGDVKYTILSGVFDFLDPLKINPEINLQAETVVQQYDIKLGVQGNLEKFSLNMTADPPLTDAEIARLLTSGSGGSNGYNIVTKPLQTLVEGRIEKAVRLDRLTVNVDPLLSRSGTSETTPTVTMAKQLFRDLMLTFTTTVGGSEKTQIVEVEYELSDNMSITARRDEKGEFETNFTFKFKLK</sequence>
<keyword evidence="7" id="KW-1185">Reference proteome</keyword>
<keyword evidence="2" id="KW-0812">Transmembrane</keyword>
<evidence type="ECO:0000256" key="2">
    <source>
        <dbReference type="ARBA" id="ARBA00022692"/>
    </source>
</evidence>
<keyword evidence="3" id="KW-1133">Transmembrane helix</keyword>
<keyword evidence="4" id="KW-0472">Membrane</keyword>
<dbReference type="PANTHER" id="PTHR30441:SF4">
    <property type="entry name" value="PROTEIN ASMA"/>
    <property type="match status" value="1"/>
</dbReference>
<dbReference type="HOGENOM" id="CLU_247867_0_0_0"/>
<evidence type="ECO:0000256" key="4">
    <source>
        <dbReference type="ARBA" id="ARBA00023136"/>
    </source>
</evidence>
<evidence type="ECO:0000313" key="7">
    <source>
        <dbReference type="Proteomes" id="UP000030661"/>
    </source>
</evidence>
<evidence type="ECO:0000313" key="6">
    <source>
        <dbReference type="EMBL" id="GAK61465.1"/>
    </source>
</evidence>
<name>A0A081CA60_VECG1</name>
<dbReference type="GO" id="GO:0090313">
    <property type="term" value="P:regulation of protein targeting to membrane"/>
    <property type="evidence" value="ECO:0007669"/>
    <property type="project" value="TreeGrafter"/>
</dbReference>
<protein>
    <recommendedName>
        <fullName evidence="5">Translocation and assembly module TamB C-terminal domain-containing protein</fullName>
    </recommendedName>
</protein>